<dbReference type="GO" id="GO:0009279">
    <property type="term" value="C:cell outer membrane"/>
    <property type="evidence" value="ECO:0007669"/>
    <property type="project" value="UniProtKB-SubCell"/>
</dbReference>
<dbReference type="EMBL" id="VTWS01000005">
    <property type="protein sequence ID" value="KAA9350055.1"/>
    <property type="molecule type" value="Genomic_DNA"/>
</dbReference>
<comment type="caution">
    <text evidence="8">The sequence shown here is derived from an EMBL/GenBank/DDBJ whole genome shotgun (WGS) entry which is preliminary data.</text>
</comment>
<feature type="domain" description="PA14" evidence="7">
    <location>
        <begin position="17"/>
        <end position="154"/>
    </location>
</feature>
<gene>
    <name evidence="8" type="ORF">F0P93_21275</name>
</gene>
<evidence type="ECO:0000313" key="9">
    <source>
        <dbReference type="Proteomes" id="UP000326344"/>
    </source>
</evidence>
<dbReference type="Gene3D" id="3.90.182.10">
    <property type="entry name" value="Toxin - Anthrax Protective Antigen,domain 1"/>
    <property type="match status" value="1"/>
</dbReference>
<keyword evidence="9" id="KW-1185">Reference proteome</keyword>
<dbReference type="Proteomes" id="UP000326344">
    <property type="component" value="Unassembled WGS sequence"/>
</dbReference>
<evidence type="ECO:0000313" key="8">
    <source>
        <dbReference type="EMBL" id="KAA9350055.1"/>
    </source>
</evidence>
<evidence type="ECO:0000256" key="4">
    <source>
        <dbReference type="PROSITE-ProRule" id="PRU00473"/>
    </source>
</evidence>
<dbReference type="InterPro" id="IPR011658">
    <property type="entry name" value="PA14_dom"/>
</dbReference>
<dbReference type="PANTHER" id="PTHR30329">
    <property type="entry name" value="STATOR ELEMENT OF FLAGELLAR MOTOR COMPLEX"/>
    <property type="match status" value="1"/>
</dbReference>
<dbReference type="PROSITE" id="PS51820">
    <property type="entry name" value="PA14"/>
    <property type="match status" value="1"/>
</dbReference>
<sequence>MIGLFVVQSANGQSTATAGNGLRGDYFDGTNFERKVFTRMDPQIDFDWEGRRPGPGLGRSYYSVRWTGKLYAPTTGVYKFTATVDDGIRLWVGGKKVIDVWRLNDNQTFKGDVYLKAGQYYDLRVDFFNDPLGGSISLFWIPPNQTAPSPVTGNYLFRPDFQPPKPAAPKVVPKPVAVKPNVQPAVARKPPVVRATPKDTVTRVPVKTPERFEGLKTGDKLVLNQVFFAQSEYRLLPESYAELDKLVRAMTKNPTLRIEISGHTDNVGDPRLNLALSENRAKVITTYLIRNGVADGRIATKGYGGTQPIADNTTEEGRAKNRRVEFSVK</sequence>
<evidence type="ECO:0000259" key="7">
    <source>
        <dbReference type="PROSITE" id="PS51820"/>
    </source>
</evidence>
<dbReference type="Pfam" id="PF07691">
    <property type="entry name" value="PA14"/>
    <property type="match status" value="1"/>
</dbReference>
<feature type="region of interest" description="Disordered" evidence="5">
    <location>
        <begin position="307"/>
        <end position="329"/>
    </location>
</feature>
<dbReference type="Pfam" id="PF00691">
    <property type="entry name" value="OmpA"/>
    <property type="match status" value="1"/>
</dbReference>
<dbReference type="SMART" id="SM00758">
    <property type="entry name" value="PA14"/>
    <property type="match status" value="1"/>
</dbReference>
<proteinExistence type="predicted"/>
<evidence type="ECO:0000256" key="2">
    <source>
        <dbReference type="ARBA" id="ARBA00023136"/>
    </source>
</evidence>
<name>A0A5N1JCD8_9BACT</name>
<dbReference type="InterPro" id="IPR036737">
    <property type="entry name" value="OmpA-like_sf"/>
</dbReference>
<evidence type="ECO:0000256" key="1">
    <source>
        <dbReference type="ARBA" id="ARBA00004442"/>
    </source>
</evidence>
<dbReference type="SUPFAM" id="SSF103088">
    <property type="entry name" value="OmpA-like"/>
    <property type="match status" value="1"/>
</dbReference>
<dbReference type="PANTHER" id="PTHR30329:SF21">
    <property type="entry name" value="LIPOPROTEIN YIAD-RELATED"/>
    <property type="match status" value="1"/>
</dbReference>
<dbReference type="SUPFAM" id="SSF56988">
    <property type="entry name" value="Anthrax protective antigen"/>
    <property type="match status" value="1"/>
</dbReference>
<dbReference type="PRINTS" id="PR01021">
    <property type="entry name" value="OMPADOMAIN"/>
</dbReference>
<evidence type="ECO:0000256" key="5">
    <source>
        <dbReference type="SAM" id="MobiDB-lite"/>
    </source>
</evidence>
<organism evidence="8 9">
    <name type="scientific">Larkinella humicola</name>
    <dbReference type="NCBI Taxonomy" id="2607654"/>
    <lineage>
        <taxon>Bacteria</taxon>
        <taxon>Pseudomonadati</taxon>
        <taxon>Bacteroidota</taxon>
        <taxon>Cytophagia</taxon>
        <taxon>Cytophagales</taxon>
        <taxon>Spirosomataceae</taxon>
        <taxon>Larkinella</taxon>
    </lineage>
</organism>
<dbReference type="PROSITE" id="PS51123">
    <property type="entry name" value="OMPA_2"/>
    <property type="match status" value="1"/>
</dbReference>
<keyword evidence="3" id="KW-0998">Cell outer membrane</keyword>
<feature type="domain" description="OmpA-like" evidence="6">
    <location>
        <begin position="215"/>
        <end position="329"/>
    </location>
</feature>
<evidence type="ECO:0000256" key="3">
    <source>
        <dbReference type="ARBA" id="ARBA00023237"/>
    </source>
</evidence>
<protein>
    <submittedName>
        <fullName evidence="8">OmpA family protein</fullName>
    </submittedName>
</protein>
<feature type="compositionally biased region" description="Basic and acidic residues" evidence="5">
    <location>
        <begin position="315"/>
        <end position="329"/>
    </location>
</feature>
<dbReference type="InterPro" id="IPR006664">
    <property type="entry name" value="OMP_bac"/>
</dbReference>
<dbReference type="CDD" id="cd07185">
    <property type="entry name" value="OmpA_C-like"/>
    <property type="match status" value="1"/>
</dbReference>
<reference evidence="8 9" key="1">
    <citation type="submission" date="2019-09" db="EMBL/GenBank/DDBJ databases">
        <title>Genome Sequence of Larkinella sp MA1.</title>
        <authorList>
            <person name="Srinivasan S."/>
        </authorList>
    </citation>
    <scope>NUCLEOTIDE SEQUENCE [LARGE SCALE GENOMIC DNA]</scope>
    <source>
        <strain evidence="8 9">MA1</strain>
    </source>
</reference>
<accession>A0A5N1JCD8</accession>
<dbReference type="InterPro" id="IPR006665">
    <property type="entry name" value="OmpA-like"/>
</dbReference>
<keyword evidence="2 4" id="KW-0472">Membrane</keyword>
<dbReference type="Gene3D" id="3.30.1330.60">
    <property type="entry name" value="OmpA-like domain"/>
    <property type="match status" value="1"/>
</dbReference>
<dbReference type="AlphaFoldDB" id="A0A5N1JCD8"/>
<dbReference type="InterPro" id="IPR037524">
    <property type="entry name" value="PA14/GLEYA"/>
</dbReference>
<dbReference type="InterPro" id="IPR050330">
    <property type="entry name" value="Bact_OuterMem_StrucFunc"/>
</dbReference>
<evidence type="ECO:0000259" key="6">
    <source>
        <dbReference type="PROSITE" id="PS51123"/>
    </source>
</evidence>
<comment type="subcellular location">
    <subcellularLocation>
        <location evidence="1">Cell outer membrane</location>
    </subcellularLocation>
</comment>